<dbReference type="EMBL" id="JBIRXV010000001">
    <property type="protein sequence ID" value="MFI2319903.1"/>
    <property type="molecule type" value="Genomic_DNA"/>
</dbReference>
<reference evidence="1 2" key="1">
    <citation type="submission" date="2024-10" db="EMBL/GenBank/DDBJ databases">
        <title>The Natural Products Discovery Center: Release of the First 8490 Sequenced Strains for Exploring Actinobacteria Biosynthetic Diversity.</title>
        <authorList>
            <person name="Kalkreuter E."/>
            <person name="Kautsar S.A."/>
            <person name="Yang D."/>
            <person name="Bader C.D."/>
            <person name="Teijaro C.N."/>
            <person name="Fluegel L."/>
            <person name="Davis C.M."/>
            <person name="Simpson J.R."/>
            <person name="Lauterbach L."/>
            <person name="Steele A.D."/>
            <person name="Gui C."/>
            <person name="Meng S."/>
            <person name="Li G."/>
            <person name="Viehrig K."/>
            <person name="Ye F."/>
            <person name="Su P."/>
            <person name="Kiefer A.F."/>
            <person name="Nichols A."/>
            <person name="Cepeda A.J."/>
            <person name="Yan W."/>
            <person name="Fan B."/>
            <person name="Jiang Y."/>
            <person name="Adhikari A."/>
            <person name="Zheng C.-J."/>
            <person name="Schuster L."/>
            <person name="Cowan T.M."/>
            <person name="Smanski M.J."/>
            <person name="Chevrette M.G."/>
            <person name="De Carvalho L.P.S."/>
            <person name="Shen B."/>
        </authorList>
    </citation>
    <scope>NUCLEOTIDE SEQUENCE [LARGE SCALE GENOMIC DNA]</scope>
    <source>
        <strain evidence="1 2">NPDC019626</strain>
    </source>
</reference>
<keyword evidence="2" id="KW-1185">Reference proteome</keyword>
<sequence length="108" mass="12544">MKTPPGTRQRALAVWWRGLRHEVVHARWLRRALLCAELRGRGVPHTSGGDAVTVRVDGLWFDVYAWLREDAHLTWVADHPHTELDDEHPGHEIGRCRGFRFPLDQLPR</sequence>
<evidence type="ECO:0000313" key="2">
    <source>
        <dbReference type="Proteomes" id="UP001611450"/>
    </source>
</evidence>
<dbReference type="Proteomes" id="UP001611450">
    <property type="component" value="Unassembled WGS sequence"/>
</dbReference>
<dbReference type="RefSeq" id="WP_396945450.1">
    <property type="nucleotide sequence ID" value="NZ_JBIRXV010000001.1"/>
</dbReference>
<name>A0ABW7WA94_9NOCA</name>
<evidence type="ECO:0000313" key="1">
    <source>
        <dbReference type="EMBL" id="MFI2319903.1"/>
    </source>
</evidence>
<organism evidence="1 2">
    <name type="scientific">Nocardia beijingensis</name>
    <dbReference type="NCBI Taxonomy" id="95162"/>
    <lineage>
        <taxon>Bacteria</taxon>
        <taxon>Bacillati</taxon>
        <taxon>Actinomycetota</taxon>
        <taxon>Actinomycetes</taxon>
        <taxon>Mycobacteriales</taxon>
        <taxon>Nocardiaceae</taxon>
        <taxon>Nocardia</taxon>
    </lineage>
</organism>
<protein>
    <submittedName>
        <fullName evidence="1">Uncharacterized protein</fullName>
    </submittedName>
</protein>
<accession>A0ABW7WA94</accession>
<comment type="caution">
    <text evidence="1">The sequence shown here is derived from an EMBL/GenBank/DDBJ whole genome shotgun (WGS) entry which is preliminary data.</text>
</comment>
<proteinExistence type="predicted"/>
<gene>
    <name evidence="1" type="ORF">ACH47G_05385</name>
</gene>